<sequence>MAAHDTRDSATSAQPACTHCHHRLHSADTHRYLCRHCETRTNERLEELPGLREQLRDMLEPGVRGPRAVVSASRDGSLVPCSLDALNLVAVGGITAVLDAWVADWCDLLGWQLPHLRNTDPGACNTPITGAVTFLRNNLPWAAERHPAVDDFAHAVHQLWQHATSITDPPEPTVRIGYCPAVLDDGTECGATLRATPGDADFRCRWCNTTWAERHCLTLAATLHTAA</sequence>
<organism evidence="1 2">
    <name type="scientific">Streptomyces polyasparticus</name>
    <dbReference type="NCBI Taxonomy" id="2767826"/>
    <lineage>
        <taxon>Bacteria</taxon>
        <taxon>Bacillati</taxon>
        <taxon>Actinomycetota</taxon>
        <taxon>Actinomycetes</taxon>
        <taxon>Kitasatosporales</taxon>
        <taxon>Streptomycetaceae</taxon>
        <taxon>Streptomyces</taxon>
    </lineage>
</organism>
<evidence type="ECO:0000313" key="1">
    <source>
        <dbReference type="EMBL" id="MBC9719719.1"/>
    </source>
</evidence>
<proteinExistence type="predicted"/>
<comment type="caution">
    <text evidence="1">The sequence shown here is derived from an EMBL/GenBank/DDBJ whole genome shotgun (WGS) entry which is preliminary data.</text>
</comment>
<dbReference type="EMBL" id="JACTVJ010000070">
    <property type="protein sequence ID" value="MBC9719719.1"/>
    <property type="molecule type" value="Genomic_DNA"/>
</dbReference>
<evidence type="ECO:0000313" key="2">
    <source>
        <dbReference type="Proteomes" id="UP000642284"/>
    </source>
</evidence>
<dbReference type="Proteomes" id="UP000642284">
    <property type="component" value="Unassembled WGS sequence"/>
</dbReference>
<dbReference type="RefSeq" id="WP_187820113.1">
    <property type="nucleotide sequence ID" value="NZ_JACTVJ010000070.1"/>
</dbReference>
<name>A0ABR7SW21_9ACTN</name>
<keyword evidence="2" id="KW-1185">Reference proteome</keyword>
<accession>A0ABR7SW21</accession>
<protein>
    <submittedName>
        <fullName evidence="1">Uncharacterized protein</fullName>
    </submittedName>
</protein>
<reference evidence="1 2" key="1">
    <citation type="submission" date="2020-08" db="EMBL/GenBank/DDBJ databases">
        <title>Genemic of Streptomyces polyaspartic.</title>
        <authorList>
            <person name="Liu W."/>
        </authorList>
    </citation>
    <scope>NUCLEOTIDE SEQUENCE [LARGE SCALE GENOMIC DNA]</scope>
    <source>
        <strain evidence="1 2">TRM66268-LWL</strain>
    </source>
</reference>
<gene>
    <name evidence="1" type="ORF">H9Y04_45420</name>
</gene>